<keyword evidence="4" id="KW-0812">Transmembrane</keyword>
<dbReference type="EC" id="2.7.13.3" evidence="2"/>
<protein>
    <recommendedName>
        <fullName evidence="2">histidine kinase</fullName>
        <ecNumber evidence="2">2.7.13.3</ecNumber>
    </recommendedName>
</protein>
<feature type="domain" description="Histidine kinase" evidence="5">
    <location>
        <begin position="333"/>
        <end position="551"/>
    </location>
</feature>
<dbReference type="CDD" id="cd00075">
    <property type="entry name" value="HATPase"/>
    <property type="match status" value="1"/>
</dbReference>
<dbReference type="InterPro" id="IPR004358">
    <property type="entry name" value="Sig_transdc_His_kin-like_C"/>
</dbReference>
<keyword evidence="7" id="KW-1185">Reference proteome</keyword>
<evidence type="ECO:0000259" key="5">
    <source>
        <dbReference type="PROSITE" id="PS50109"/>
    </source>
</evidence>
<proteinExistence type="predicted"/>
<comment type="caution">
    <text evidence="6">The sequence shown here is derived from an EMBL/GenBank/DDBJ whole genome shotgun (WGS) entry which is preliminary data.</text>
</comment>
<dbReference type="Proteomes" id="UP001484239">
    <property type="component" value="Unassembled WGS sequence"/>
</dbReference>
<sequence>MPERIGRTRRVSLLSAFLTATVLLALWLGWEAVDAADSRRETAEAVLRDYARISLGSVANVVDDELDDLLDTAFDNVDGALRRFSDRLPDPREIGWELDDAARASGCGGCIGIRNPVLLFTADLATGGLRYETPGPEEGRAPTRDDVLRIAARVAAARPEVRGGDTEGLMALEPELAGSSASVVGFLLARDTLAHTRVAGFVVPREAFTELLAKWFDDTRLLPEPIGGGLPNDSLLNVTVRTADGLAIYSSPVDYPARLAVSDTLDGVGTGLIVDLAVRPDKASELIIGGLPSTRLPLLIALLFLTLGVGAAALVQSRRERRFQRLRDDFVSGVSHELRTPLAQIRMFAELQETGRLTTDDDRSRATRVIHREARRLSHLVENILQFSRLRYSRGPELPLEELDLAEALRDGVEAMEALIRERGMRLQVDLQRGLRMRGNRDALTRIVVNLLDNASKYGPSGQTVRLELDAKGGEARLTVEDEGPGVPPPDRERIWHPYRRLERDVIARRPGTGIGLAVVRDLAVTLGGSTRVLEAAGGGARFVVALPLVVEKSP</sequence>
<dbReference type="Gene3D" id="1.10.287.130">
    <property type="match status" value="1"/>
</dbReference>
<gene>
    <name evidence="6" type="ORF">WI372_03440</name>
</gene>
<dbReference type="Pfam" id="PF00512">
    <property type="entry name" value="HisKA"/>
    <property type="match status" value="1"/>
</dbReference>
<evidence type="ECO:0000313" key="7">
    <source>
        <dbReference type="Proteomes" id="UP001484239"/>
    </source>
</evidence>
<dbReference type="PANTHER" id="PTHR43547">
    <property type="entry name" value="TWO-COMPONENT HISTIDINE KINASE"/>
    <property type="match status" value="1"/>
</dbReference>
<dbReference type="SUPFAM" id="SSF55874">
    <property type="entry name" value="ATPase domain of HSP90 chaperone/DNA topoisomerase II/histidine kinase"/>
    <property type="match status" value="1"/>
</dbReference>
<dbReference type="InterPro" id="IPR005467">
    <property type="entry name" value="His_kinase_dom"/>
</dbReference>
<reference evidence="6 7" key="1">
    <citation type="submission" date="2024-02" db="EMBL/GenBank/DDBJ databases">
        <title>A novel Gemmatimonadota bacterium.</title>
        <authorList>
            <person name="Du Z.-J."/>
            <person name="Ye Y.-Q."/>
        </authorList>
    </citation>
    <scope>NUCLEOTIDE SEQUENCE [LARGE SCALE GENOMIC DNA]</scope>
    <source>
        <strain evidence="6 7">DH-20</strain>
    </source>
</reference>
<keyword evidence="4" id="KW-1133">Transmembrane helix</keyword>
<dbReference type="RefSeq" id="WP_405277742.1">
    <property type="nucleotide sequence ID" value="NZ_JBBHLI010000001.1"/>
</dbReference>
<dbReference type="InterPro" id="IPR003594">
    <property type="entry name" value="HATPase_dom"/>
</dbReference>
<dbReference type="SUPFAM" id="SSF47384">
    <property type="entry name" value="Homodimeric domain of signal transducing histidine kinase"/>
    <property type="match status" value="1"/>
</dbReference>
<dbReference type="InterPro" id="IPR036890">
    <property type="entry name" value="HATPase_C_sf"/>
</dbReference>
<dbReference type="Gene3D" id="3.30.565.10">
    <property type="entry name" value="Histidine kinase-like ATPase, C-terminal domain"/>
    <property type="match status" value="1"/>
</dbReference>
<dbReference type="InterPro" id="IPR003661">
    <property type="entry name" value="HisK_dim/P_dom"/>
</dbReference>
<evidence type="ECO:0000256" key="3">
    <source>
        <dbReference type="ARBA" id="ARBA00022553"/>
    </source>
</evidence>
<keyword evidence="3" id="KW-0597">Phosphoprotein</keyword>
<comment type="catalytic activity">
    <reaction evidence="1">
        <text>ATP + protein L-histidine = ADP + protein N-phospho-L-histidine.</text>
        <dbReference type="EC" id="2.7.13.3"/>
    </reaction>
</comment>
<dbReference type="SMART" id="SM00387">
    <property type="entry name" value="HATPase_c"/>
    <property type="match status" value="1"/>
</dbReference>
<dbReference type="CDD" id="cd00082">
    <property type="entry name" value="HisKA"/>
    <property type="match status" value="1"/>
</dbReference>
<accession>A0ABU9E5N0</accession>
<dbReference type="PANTHER" id="PTHR43547:SF2">
    <property type="entry name" value="HYBRID SIGNAL TRANSDUCTION HISTIDINE KINASE C"/>
    <property type="match status" value="1"/>
</dbReference>
<evidence type="ECO:0000256" key="2">
    <source>
        <dbReference type="ARBA" id="ARBA00012438"/>
    </source>
</evidence>
<keyword evidence="4" id="KW-0472">Membrane</keyword>
<dbReference type="InterPro" id="IPR036097">
    <property type="entry name" value="HisK_dim/P_sf"/>
</dbReference>
<keyword evidence="6" id="KW-0418">Kinase</keyword>
<dbReference type="PRINTS" id="PR00344">
    <property type="entry name" value="BCTRLSENSOR"/>
</dbReference>
<feature type="transmembrane region" description="Helical" evidence="4">
    <location>
        <begin position="296"/>
        <end position="315"/>
    </location>
</feature>
<name>A0ABU9E5N0_9BACT</name>
<dbReference type="Pfam" id="PF02518">
    <property type="entry name" value="HATPase_c"/>
    <property type="match status" value="1"/>
</dbReference>
<evidence type="ECO:0000256" key="4">
    <source>
        <dbReference type="SAM" id="Phobius"/>
    </source>
</evidence>
<dbReference type="PROSITE" id="PS50109">
    <property type="entry name" value="HIS_KIN"/>
    <property type="match status" value="1"/>
</dbReference>
<organism evidence="6 7">
    <name type="scientific">Gaopeijia maritima</name>
    <dbReference type="NCBI Taxonomy" id="3119007"/>
    <lineage>
        <taxon>Bacteria</taxon>
        <taxon>Pseudomonadati</taxon>
        <taxon>Gemmatimonadota</taxon>
        <taxon>Longimicrobiia</taxon>
        <taxon>Gaopeijiales</taxon>
        <taxon>Gaopeijiaceae</taxon>
        <taxon>Gaopeijia</taxon>
    </lineage>
</organism>
<dbReference type="EMBL" id="JBBHLI010000001">
    <property type="protein sequence ID" value="MEK9500038.1"/>
    <property type="molecule type" value="Genomic_DNA"/>
</dbReference>
<evidence type="ECO:0000256" key="1">
    <source>
        <dbReference type="ARBA" id="ARBA00000085"/>
    </source>
</evidence>
<evidence type="ECO:0000313" key="6">
    <source>
        <dbReference type="EMBL" id="MEK9500038.1"/>
    </source>
</evidence>
<dbReference type="SMART" id="SM00388">
    <property type="entry name" value="HisKA"/>
    <property type="match status" value="1"/>
</dbReference>
<keyword evidence="6" id="KW-0808">Transferase</keyword>
<dbReference type="GO" id="GO:0016301">
    <property type="term" value="F:kinase activity"/>
    <property type="evidence" value="ECO:0007669"/>
    <property type="project" value="UniProtKB-KW"/>
</dbReference>